<evidence type="ECO:0000313" key="3">
    <source>
        <dbReference type="Proteomes" id="UP001501126"/>
    </source>
</evidence>
<dbReference type="Proteomes" id="UP001501126">
    <property type="component" value="Unassembled WGS sequence"/>
</dbReference>
<protein>
    <recommendedName>
        <fullName evidence="1">START domain-containing protein</fullName>
    </recommendedName>
</protein>
<organism evidence="2 3">
    <name type="scientific">Wandonia haliotis</name>
    <dbReference type="NCBI Taxonomy" id="574963"/>
    <lineage>
        <taxon>Bacteria</taxon>
        <taxon>Pseudomonadati</taxon>
        <taxon>Bacteroidota</taxon>
        <taxon>Flavobacteriia</taxon>
        <taxon>Flavobacteriales</taxon>
        <taxon>Crocinitomicaceae</taxon>
        <taxon>Wandonia</taxon>
    </lineage>
</organism>
<dbReference type="InterPro" id="IPR023393">
    <property type="entry name" value="START-like_dom_sf"/>
</dbReference>
<dbReference type="InterPro" id="IPR002913">
    <property type="entry name" value="START_lipid-bd_dom"/>
</dbReference>
<reference evidence="2 3" key="1">
    <citation type="journal article" date="2019" name="Int. J. Syst. Evol. Microbiol.">
        <title>The Global Catalogue of Microorganisms (GCM) 10K type strain sequencing project: providing services to taxonomists for standard genome sequencing and annotation.</title>
        <authorList>
            <consortium name="The Broad Institute Genomics Platform"/>
            <consortium name="The Broad Institute Genome Sequencing Center for Infectious Disease"/>
            <person name="Wu L."/>
            <person name="Ma J."/>
        </authorList>
    </citation>
    <scope>NUCLEOTIDE SEQUENCE [LARGE SCALE GENOMIC DNA]</scope>
    <source>
        <strain evidence="2 3">JCM 16083</strain>
    </source>
</reference>
<dbReference type="PANTHER" id="PTHR19308">
    <property type="entry name" value="PHOSPHATIDYLCHOLINE TRANSFER PROTEIN"/>
    <property type="match status" value="1"/>
</dbReference>
<accession>A0ABN1MTM8</accession>
<dbReference type="InterPro" id="IPR051213">
    <property type="entry name" value="START_lipid_transfer"/>
</dbReference>
<dbReference type="PANTHER" id="PTHR19308:SF14">
    <property type="entry name" value="START DOMAIN-CONTAINING PROTEIN"/>
    <property type="match status" value="1"/>
</dbReference>
<name>A0ABN1MTM8_9FLAO</name>
<dbReference type="PROSITE" id="PS50848">
    <property type="entry name" value="START"/>
    <property type="match status" value="1"/>
</dbReference>
<proteinExistence type="predicted"/>
<dbReference type="EMBL" id="BAAAFH010000022">
    <property type="protein sequence ID" value="GAA0876559.1"/>
    <property type="molecule type" value="Genomic_DNA"/>
</dbReference>
<dbReference type="Pfam" id="PF01852">
    <property type="entry name" value="START"/>
    <property type="match status" value="1"/>
</dbReference>
<evidence type="ECO:0000259" key="1">
    <source>
        <dbReference type="PROSITE" id="PS50848"/>
    </source>
</evidence>
<keyword evidence="3" id="KW-1185">Reference proteome</keyword>
<evidence type="ECO:0000313" key="2">
    <source>
        <dbReference type="EMBL" id="GAA0876559.1"/>
    </source>
</evidence>
<sequence length="194" mass="22143">MLGTSISVSSQESWSQEKTIDNIRAYSRMKSGKDYYEYRTVFTVKSSFRGAVDLVFDIANFKNWLPNCVESKVIRKVSGTVLLGYTVTEAPWPASDRDAAFIVTKRKEKENCYSITMEGKANDYPLQKGKVRVHDYHAVWKITELAPDNLEIEYIASFNPGKGAPNWMIKNSVIEARIKSSQNLIKELKKREDS</sequence>
<feature type="domain" description="START" evidence="1">
    <location>
        <begin position="9"/>
        <end position="193"/>
    </location>
</feature>
<comment type="caution">
    <text evidence="2">The sequence shown here is derived from an EMBL/GenBank/DDBJ whole genome shotgun (WGS) entry which is preliminary data.</text>
</comment>
<dbReference type="Gene3D" id="3.30.530.20">
    <property type="match status" value="1"/>
</dbReference>
<dbReference type="SUPFAM" id="SSF55961">
    <property type="entry name" value="Bet v1-like"/>
    <property type="match status" value="1"/>
</dbReference>
<gene>
    <name evidence="2" type="ORF">GCM10009118_29690</name>
</gene>